<comment type="caution">
    <text evidence="1">The sequence shown here is derived from an EMBL/GenBank/DDBJ whole genome shotgun (WGS) entry which is preliminary data.</text>
</comment>
<dbReference type="RefSeq" id="WP_109307331.1">
    <property type="nucleotide sequence ID" value="NZ_BJUF01000073.1"/>
</dbReference>
<dbReference type="OrthoDB" id="2455104at2"/>
<keyword evidence="2" id="KW-1185">Reference proteome</keyword>
<dbReference type="EMBL" id="QFVR01000031">
    <property type="protein sequence ID" value="PWI23728.1"/>
    <property type="molecule type" value="Genomic_DNA"/>
</dbReference>
<gene>
    <name evidence="1" type="ORF">DEX24_15655</name>
</gene>
<evidence type="ECO:0000313" key="1">
    <source>
        <dbReference type="EMBL" id="PWI23728.1"/>
    </source>
</evidence>
<protein>
    <recommendedName>
        <fullName evidence="3">HTH cro/C1-type domain-containing protein</fullName>
    </recommendedName>
</protein>
<dbReference type="Proteomes" id="UP000245938">
    <property type="component" value="Unassembled WGS sequence"/>
</dbReference>
<sequence length="554" mass="64902">MNENLWLEVKNIPERLMLKEEYCSIALYQEAEIYFQKYKIDELWKKNIETNDNPFITSESFSKLSEIIFQTVLKDKIPTKKFIKEAFDDYIDTILYEVEPLIIKEEQLLGKVITNETTQMSVEQVFGDVLENERIFTSFNSKYNMVRDTVSSKKSFIEQQDGILRSEIVDPKGVLAGKAELRLTNVEIPKGDEAEIWFTLVHSTINAFSELTADLMDIISHMWLVQEKDEDGYIDFDSDTVLKILNEDTPDKPFVIRERDRFKIMKHVAALSSVWLSMREDNIKVVNPASISDEEEYDFTTFRRMFDIDNVKIAYHKKTGEPKGVYGLKIKPTPILRKYFDTSLQTFVPIDLKIIQYSYTTQRELKRLGRYLSYQWKVRTLSRTLHQAFKVKTLLEVIDFPASYNGSVLRERFENTLDALMKDQIIKEWYYKEPIDETRVGKRDWVRKYWGELNLMIIPPSETIEINKQKISAPNLVGVEKETYQKTQLGSELSPQNVELLIDELKLGIRKAAKEIGISHNTVTRYINNEAQRTNKSVLAKLELWYKANVQTRN</sequence>
<organism evidence="1 2">
    <name type="scientific">Kurthia sibirica</name>
    <dbReference type="NCBI Taxonomy" id="202750"/>
    <lineage>
        <taxon>Bacteria</taxon>
        <taxon>Bacillati</taxon>
        <taxon>Bacillota</taxon>
        <taxon>Bacilli</taxon>
        <taxon>Bacillales</taxon>
        <taxon>Caryophanaceae</taxon>
        <taxon>Kurthia</taxon>
    </lineage>
</organism>
<name>A0A2U3AGP7_9BACL</name>
<accession>A0A2U3AGP7</accession>
<reference evidence="1 2" key="1">
    <citation type="submission" date="2018-05" db="EMBL/GenBank/DDBJ databases">
        <title>Kurthia sibirica genome sequence.</title>
        <authorList>
            <person name="Maclea K.S."/>
            <person name="Goen A.E."/>
        </authorList>
    </citation>
    <scope>NUCLEOTIDE SEQUENCE [LARGE SCALE GENOMIC DNA]</scope>
    <source>
        <strain evidence="1 2">ATCC 49154</strain>
    </source>
</reference>
<evidence type="ECO:0008006" key="3">
    <source>
        <dbReference type="Google" id="ProtNLM"/>
    </source>
</evidence>
<dbReference type="AlphaFoldDB" id="A0A2U3AGP7"/>
<proteinExistence type="predicted"/>
<evidence type="ECO:0000313" key="2">
    <source>
        <dbReference type="Proteomes" id="UP000245938"/>
    </source>
</evidence>